<evidence type="ECO:0000313" key="2">
    <source>
        <dbReference type="EMBL" id="UUX49101.1"/>
    </source>
</evidence>
<dbReference type="InterPro" id="IPR032710">
    <property type="entry name" value="NTF2-like_dom_sf"/>
</dbReference>
<keyword evidence="3" id="KW-1185">Reference proteome</keyword>
<feature type="domain" description="SnoaL-like" evidence="1">
    <location>
        <begin position="14"/>
        <end position="124"/>
    </location>
</feature>
<protein>
    <submittedName>
        <fullName evidence="2">Nuclear transport factor 2 family protein</fullName>
    </submittedName>
</protein>
<dbReference type="Proteomes" id="UP001060336">
    <property type="component" value="Chromosome"/>
</dbReference>
<evidence type="ECO:0000313" key="3">
    <source>
        <dbReference type="Proteomes" id="UP001060336"/>
    </source>
</evidence>
<dbReference type="Pfam" id="PF12680">
    <property type="entry name" value="SnoaL_2"/>
    <property type="match status" value="1"/>
</dbReference>
<reference evidence="2" key="1">
    <citation type="submission" date="2022-08" db="EMBL/GenBank/DDBJ databases">
        <title>Nisaea acidiphila sp. nov., isolated from a marine algal debris and emended description of the genus Nisaea Urios et al. 2008.</title>
        <authorList>
            <person name="Kwon K."/>
        </authorList>
    </citation>
    <scope>NUCLEOTIDE SEQUENCE</scope>
    <source>
        <strain evidence="2">MEBiC11861</strain>
    </source>
</reference>
<dbReference type="AlphaFoldDB" id="A0A9J7AUM0"/>
<dbReference type="KEGG" id="naci:NUH88_17060"/>
<proteinExistence type="predicted"/>
<dbReference type="Gene3D" id="3.10.450.50">
    <property type="match status" value="1"/>
</dbReference>
<dbReference type="RefSeq" id="WP_257767602.1">
    <property type="nucleotide sequence ID" value="NZ_CP102480.1"/>
</dbReference>
<gene>
    <name evidence="2" type="ORF">NUH88_17060</name>
</gene>
<dbReference type="InterPro" id="IPR037401">
    <property type="entry name" value="SnoaL-like"/>
</dbReference>
<sequence length="151" mass="16403">MEGDRGGRAVLALIEDFFAALGRNDIPAMLECLSDGVIHDVNQGARRIGKPLFEAHCRRVLTCYRQTLSDLVIMVHPDGSRAAAEYTVSGSYVATDEGFPPAAGQDYTLAVGAFFEIGPGGITRITSHYNLRDWIALILVEGKDQKNGSEF</sequence>
<dbReference type="SUPFAM" id="SSF54427">
    <property type="entry name" value="NTF2-like"/>
    <property type="match status" value="1"/>
</dbReference>
<organism evidence="2 3">
    <name type="scientific">Nisaea acidiphila</name>
    <dbReference type="NCBI Taxonomy" id="1862145"/>
    <lineage>
        <taxon>Bacteria</taxon>
        <taxon>Pseudomonadati</taxon>
        <taxon>Pseudomonadota</taxon>
        <taxon>Alphaproteobacteria</taxon>
        <taxon>Rhodospirillales</taxon>
        <taxon>Thalassobaculaceae</taxon>
        <taxon>Nisaea</taxon>
    </lineage>
</organism>
<name>A0A9J7AUM0_9PROT</name>
<accession>A0A9J7AUM0</accession>
<evidence type="ECO:0000259" key="1">
    <source>
        <dbReference type="Pfam" id="PF12680"/>
    </source>
</evidence>
<dbReference type="EMBL" id="CP102480">
    <property type="protein sequence ID" value="UUX49101.1"/>
    <property type="molecule type" value="Genomic_DNA"/>
</dbReference>